<protein>
    <submittedName>
        <fullName evidence="1">24278_t:CDS:1</fullName>
    </submittedName>
</protein>
<organism evidence="1 2">
    <name type="scientific">Racocetra persica</name>
    <dbReference type="NCBI Taxonomy" id="160502"/>
    <lineage>
        <taxon>Eukaryota</taxon>
        <taxon>Fungi</taxon>
        <taxon>Fungi incertae sedis</taxon>
        <taxon>Mucoromycota</taxon>
        <taxon>Glomeromycotina</taxon>
        <taxon>Glomeromycetes</taxon>
        <taxon>Diversisporales</taxon>
        <taxon>Gigasporaceae</taxon>
        <taxon>Racocetra</taxon>
    </lineage>
</organism>
<comment type="caution">
    <text evidence="1">The sequence shown here is derived from an EMBL/GenBank/DDBJ whole genome shotgun (WGS) entry which is preliminary data.</text>
</comment>
<dbReference type="EMBL" id="CAJVQC010074141">
    <property type="protein sequence ID" value="CAG8812826.1"/>
    <property type="molecule type" value="Genomic_DNA"/>
</dbReference>
<keyword evidence="2" id="KW-1185">Reference proteome</keyword>
<feature type="non-terminal residue" evidence="1">
    <location>
        <position position="68"/>
    </location>
</feature>
<gene>
    <name evidence="1" type="ORF">RPERSI_LOCUS23621</name>
</gene>
<reference evidence="1" key="1">
    <citation type="submission" date="2021-06" db="EMBL/GenBank/DDBJ databases">
        <authorList>
            <person name="Kallberg Y."/>
            <person name="Tangrot J."/>
            <person name="Rosling A."/>
        </authorList>
    </citation>
    <scope>NUCLEOTIDE SEQUENCE</scope>
    <source>
        <strain evidence="1">MA461A</strain>
    </source>
</reference>
<sequence length="68" mass="7829">SLYHYFGSIGLITRGREETDKKEDKNSKIFKVRRIVLSQAEMESVKRLLHNLPPVPKIPKIPATNPEN</sequence>
<feature type="non-terminal residue" evidence="1">
    <location>
        <position position="1"/>
    </location>
</feature>
<evidence type="ECO:0000313" key="1">
    <source>
        <dbReference type="EMBL" id="CAG8812826.1"/>
    </source>
</evidence>
<accession>A0ACA9RXJ2</accession>
<name>A0ACA9RXJ2_9GLOM</name>
<evidence type="ECO:0000313" key="2">
    <source>
        <dbReference type="Proteomes" id="UP000789920"/>
    </source>
</evidence>
<dbReference type="Proteomes" id="UP000789920">
    <property type="component" value="Unassembled WGS sequence"/>
</dbReference>
<proteinExistence type="predicted"/>